<evidence type="ECO:0000313" key="12">
    <source>
        <dbReference type="Proteomes" id="UP001151752"/>
    </source>
</evidence>
<evidence type="ECO:0000256" key="2">
    <source>
        <dbReference type="ARBA" id="ARBA00010797"/>
    </source>
</evidence>
<gene>
    <name evidence="11" type="ORF">OIU74_001022</name>
</gene>
<keyword evidence="5" id="KW-0809">Transit peptide</keyword>
<comment type="similarity">
    <text evidence="2">Belongs to the bacterial ribosomal protein bL27 family.</text>
</comment>
<evidence type="ECO:0000256" key="3">
    <source>
        <dbReference type="ARBA" id="ARBA00022528"/>
    </source>
</evidence>
<evidence type="ECO:0000256" key="4">
    <source>
        <dbReference type="ARBA" id="ARBA00022640"/>
    </source>
</evidence>
<accession>A0A9Q0X340</accession>
<dbReference type="GO" id="GO:0009507">
    <property type="term" value="C:chloroplast"/>
    <property type="evidence" value="ECO:0007669"/>
    <property type="project" value="UniProtKB-SubCell"/>
</dbReference>
<reference evidence="11" key="2">
    <citation type="journal article" date="2023" name="Int. J. Mol. Sci.">
        <title>De Novo Assembly and Annotation of 11 Diverse Shrub Willow (Salix) Genomes Reveals Novel Gene Organization in Sex-Linked Regions.</title>
        <authorList>
            <person name="Hyden B."/>
            <person name="Feng K."/>
            <person name="Yates T.B."/>
            <person name="Jawdy S."/>
            <person name="Cereghino C."/>
            <person name="Smart L.B."/>
            <person name="Muchero W."/>
        </authorList>
    </citation>
    <scope>NUCLEOTIDE SEQUENCE</scope>
    <source>
        <tissue evidence="11">Shoot tip</tissue>
    </source>
</reference>
<dbReference type="GO" id="GO:0005840">
    <property type="term" value="C:ribosome"/>
    <property type="evidence" value="ECO:0007669"/>
    <property type="project" value="UniProtKB-KW"/>
</dbReference>
<dbReference type="Proteomes" id="UP001151752">
    <property type="component" value="Chromosome 16"/>
</dbReference>
<protein>
    <recommendedName>
        <fullName evidence="8">Large ribosomal subunit protein bL27c</fullName>
    </recommendedName>
    <alternativeName>
        <fullName evidence="9">50S ribosomal protein L27, chloroplastic</fullName>
    </alternativeName>
    <alternativeName>
        <fullName evidence="10">CL27</fullName>
    </alternativeName>
</protein>
<evidence type="ECO:0000256" key="7">
    <source>
        <dbReference type="ARBA" id="ARBA00023274"/>
    </source>
</evidence>
<dbReference type="Pfam" id="PF01016">
    <property type="entry name" value="Ribosomal_L27"/>
    <property type="match status" value="1"/>
</dbReference>
<dbReference type="GO" id="GO:0003735">
    <property type="term" value="F:structural constituent of ribosome"/>
    <property type="evidence" value="ECO:0007669"/>
    <property type="project" value="InterPro"/>
</dbReference>
<dbReference type="HAMAP" id="MF_00539">
    <property type="entry name" value="Ribosomal_bL27"/>
    <property type="match status" value="1"/>
</dbReference>
<keyword evidence="12" id="KW-1185">Reference proteome</keyword>
<evidence type="ECO:0000313" key="11">
    <source>
        <dbReference type="EMBL" id="KAJ6776963.1"/>
    </source>
</evidence>
<keyword evidence="4" id="KW-0934">Plastid</keyword>
<dbReference type="PROSITE" id="PS00831">
    <property type="entry name" value="RIBOSOMAL_L27"/>
    <property type="match status" value="1"/>
</dbReference>
<keyword evidence="6 11" id="KW-0689">Ribosomal protein</keyword>
<evidence type="ECO:0000256" key="8">
    <source>
        <dbReference type="ARBA" id="ARBA00035268"/>
    </source>
</evidence>
<keyword evidence="3" id="KW-0150">Chloroplast</keyword>
<dbReference type="FunFam" id="2.40.50.100:FF:000051">
    <property type="entry name" value="50S ribosomal protein L27"/>
    <property type="match status" value="1"/>
</dbReference>
<dbReference type="GO" id="GO:0006412">
    <property type="term" value="P:translation"/>
    <property type="evidence" value="ECO:0007669"/>
    <property type="project" value="InterPro"/>
</dbReference>
<reference evidence="11" key="1">
    <citation type="submission" date="2022-11" db="EMBL/GenBank/DDBJ databases">
        <authorList>
            <person name="Hyden B.L."/>
            <person name="Feng K."/>
            <person name="Yates T."/>
            <person name="Jawdy S."/>
            <person name="Smart L.B."/>
            <person name="Muchero W."/>
        </authorList>
    </citation>
    <scope>NUCLEOTIDE SEQUENCE</scope>
    <source>
        <tissue evidence="11">Shoot tip</tissue>
    </source>
</reference>
<dbReference type="AlphaFoldDB" id="A0A9Q0X340"/>
<evidence type="ECO:0000256" key="1">
    <source>
        <dbReference type="ARBA" id="ARBA00004229"/>
    </source>
</evidence>
<evidence type="ECO:0000256" key="6">
    <source>
        <dbReference type="ARBA" id="ARBA00022980"/>
    </source>
</evidence>
<comment type="subcellular location">
    <subcellularLocation>
        <location evidence="1">Plastid</location>
        <location evidence="1">Chloroplast</location>
    </subcellularLocation>
</comment>
<evidence type="ECO:0000256" key="10">
    <source>
        <dbReference type="ARBA" id="ARBA00082771"/>
    </source>
</evidence>
<dbReference type="InterPro" id="IPR018261">
    <property type="entry name" value="Ribosomal_bL27_CS"/>
</dbReference>
<keyword evidence="7" id="KW-0687">Ribonucleoprotein</keyword>
<dbReference type="SUPFAM" id="SSF110324">
    <property type="entry name" value="Ribosomal L27 protein-like"/>
    <property type="match status" value="1"/>
</dbReference>
<dbReference type="EMBL" id="JAPFFM010000001">
    <property type="protein sequence ID" value="KAJ6776963.1"/>
    <property type="molecule type" value="Genomic_DNA"/>
</dbReference>
<organism evidence="11 12">
    <name type="scientific">Salix koriyanagi</name>
    <dbReference type="NCBI Taxonomy" id="2511006"/>
    <lineage>
        <taxon>Eukaryota</taxon>
        <taxon>Viridiplantae</taxon>
        <taxon>Streptophyta</taxon>
        <taxon>Embryophyta</taxon>
        <taxon>Tracheophyta</taxon>
        <taxon>Spermatophyta</taxon>
        <taxon>Magnoliopsida</taxon>
        <taxon>eudicotyledons</taxon>
        <taxon>Gunneridae</taxon>
        <taxon>Pentapetalae</taxon>
        <taxon>rosids</taxon>
        <taxon>fabids</taxon>
        <taxon>Malpighiales</taxon>
        <taxon>Salicaceae</taxon>
        <taxon>Saliceae</taxon>
        <taxon>Salix</taxon>
    </lineage>
</organism>
<dbReference type="PANTHER" id="PTHR15893">
    <property type="entry name" value="RIBOSOMAL PROTEIN L27"/>
    <property type="match status" value="1"/>
</dbReference>
<dbReference type="InterPro" id="IPR001684">
    <property type="entry name" value="Ribosomal_bL27"/>
</dbReference>
<comment type="caution">
    <text evidence="11">The sequence shown here is derived from an EMBL/GenBank/DDBJ whole genome shotgun (WGS) entry which is preliminary data.</text>
</comment>
<evidence type="ECO:0000256" key="9">
    <source>
        <dbReference type="ARBA" id="ARBA00035428"/>
    </source>
</evidence>
<dbReference type="PANTHER" id="PTHR15893:SF0">
    <property type="entry name" value="LARGE RIBOSOMAL SUBUNIT PROTEIN BL27M"/>
    <property type="match status" value="1"/>
</dbReference>
<dbReference type="NCBIfam" id="TIGR00062">
    <property type="entry name" value="L27"/>
    <property type="match status" value="1"/>
</dbReference>
<name>A0A9Q0X340_9ROSI</name>
<dbReference type="PRINTS" id="PR00063">
    <property type="entry name" value="RIBOSOMALL27"/>
</dbReference>
<dbReference type="GO" id="GO:1990904">
    <property type="term" value="C:ribonucleoprotein complex"/>
    <property type="evidence" value="ECO:0007669"/>
    <property type="project" value="UniProtKB-KW"/>
</dbReference>
<proteinExistence type="inferred from homology"/>
<dbReference type="Gene3D" id="2.40.50.100">
    <property type="match status" value="1"/>
</dbReference>
<evidence type="ECO:0000256" key="5">
    <source>
        <dbReference type="ARBA" id="ARBA00022946"/>
    </source>
</evidence>
<sequence>MAVSFNLIGSLKGLSLSSSSSSSFFKGDAGSLKFGPKSSALFPFKAPVKAPLPLTIQMAHKKGAGSTKNGRDSKGKRLGVKIYGDQVAQPGAIIVRQRGTKFHPGKNVGIGKDHTIFSLIDGLVKFEKFGPDRKKISVYPREIQPENPNSYRARKRENFKLQRERKKARKEGIAAQPQLVLASNVDAADSTPVC</sequence>